<comment type="subcellular location">
    <subcellularLocation>
        <location evidence="1">Cell membrane</location>
    </subcellularLocation>
    <subcellularLocation>
        <location evidence="2">Cytoplasm</location>
    </subcellularLocation>
</comment>
<feature type="domain" description="SH3" evidence="9">
    <location>
        <begin position="86"/>
        <end position="139"/>
    </location>
</feature>
<dbReference type="Proteomes" id="UP001488805">
    <property type="component" value="Unassembled WGS sequence"/>
</dbReference>
<evidence type="ECO:0000256" key="7">
    <source>
        <dbReference type="ARBA" id="ARBA00022771"/>
    </source>
</evidence>
<evidence type="ECO:0000313" key="10">
    <source>
        <dbReference type="EMBL" id="KAK9528758.1"/>
    </source>
</evidence>
<reference evidence="10 11" key="1">
    <citation type="journal article" date="2024" name="Genome Biol. Evol.">
        <title>Chromosome-level genome assembly of the viviparous eelpout Zoarces viviparus.</title>
        <authorList>
            <person name="Fuhrmann N."/>
            <person name="Brasseur M.V."/>
            <person name="Bakowski C.E."/>
            <person name="Podsiadlowski L."/>
            <person name="Prost S."/>
            <person name="Krehenwinkel H."/>
            <person name="Mayer C."/>
        </authorList>
    </citation>
    <scope>NUCLEOTIDE SEQUENCE [LARGE SCALE GENOMIC DNA]</scope>
    <source>
        <strain evidence="10">NO-MEL_2022_Ind0_liver</strain>
    </source>
</reference>
<dbReference type="Pfam" id="PF07653">
    <property type="entry name" value="SH3_2"/>
    <property type="match status" value="1"/>
</dbReference>
<evidence type="ECO:0000259" key="9">
    <source>
        <dbReference type="Pfam" id="PF07653"/>
    </source>
</evidence>
<keyword evidence="7" id="KW-0479">Metal-binding</keyword>
<keyword evidence="11" id="KW-1185">Reference proteome</keyword>
<dbReference type="EMBL" id="JBCEZU010000111">
    <property type="protein sequence ID" value="KAK9528758.1"/>
    <property type="molecule type" value="Genomic_DNA"/>
</dbReference>
<evidence type="ECO:0000256" key="2">
    <source>
        <dbReference type="ARBA" id="ARBA00004496"/>
    </source>
</evidence>
<dbReference type="PANTHER" id="PTHR15135">
    <property type="entry name" value="STAC"/>
    <property type="match status" value="1"/>
</dbReference>
<sequence length="139" mass="15676">MFVLIRVKSFSQCHYSLSLYRFKAVEKDDLDVHAVDCITVMDDSNEARWRASLISVSSYYSQGCQGERTGFISANNIIRVRAGERVYKVTRSFVGNKEMGQITLKKDQTVVKKGEEVDGYLKVSTGQLGFFSANLLSEI</sequence>
<keyword evidence="6" id="KW-0677">Repeat</keyword>
<evidence type="ECO:0000256" key="1">
    <source>
        <dbReference type="ARBA" id="ARBA00004236"/>
    </source>
</evidence>
<evidence type="ECO:0000256" key="3">
    <source>
        <dbReference type="ARBA" id="ARBA00022443"/>
    </source>
</evidence>
<gene>
    <name evidence="10" type="ORF">VZT92_012904</name>
</gene>
<dbReference type="SUPFAM" id="SSF50044">
    <property type="entry name" value="SH3-domain"/>
    <property type="match status" value="1"/>
</dbReference>
<organism evidence="10 11">
    <name type="scientific">Zoarces viviparus</name>
    <name type="common">Viviparous eelpout</name>
    <name type="synonym">Blennius viviparus</name>
    <dbReference type="NCBI Taxonomy" id="48416"/>
    <lineage>
        <taxon>Eukaryota</taxon>
        <taxon>Metazoa</taxon>
        <taxon>Chordata</taxon>
        <taxon>Craniata</taxon>
        <taxon>Vertebrata</taxon>
        <taxon>Euteleostomi</taxon>
        <taxon>Actinopterygii</taxon>
        <taxon>Neopterygii</taxon>
        <taxon>Teleostei</taxon>
        <taxon>Neoteleostei</taxon>
        <taxon>Acanthomorphata</taxon>
        <taxon>Eupercaria</taxon>
        <taxon>Perciformes</taxon>
        <taxon>Cottioidei</taxon>
        <taxon>Zoarcales</taxon>
        <taxon>Zoarcidae</taxon>
        <taxon>Zoarcinae</taxon>
        <taxon>Zoarces</taxon>
    </lineage>
</organism>
<dbReference type="GO" id="GO:1903078">
    <property type="term" value="P:positive regulation of protein localization to plasma membrane"/>
    <property type="evidence" value="ECO:0007669"/>
    <property type="project" value="TreeGrafter"/>
</dbReference>
<dbReference type="InterPro" id="IPR001452">
    <property type="entry name" value="SH3_domain"/>
</dbReference>
<dbReference type="GO" id="GO:0005737">
    <property type="term" value="C:cytoplasm"/>
    <property type="evidence" value="ECO:0007669"/>
    <property type="project" value="UniProtKB-SubCell"/>
</dbReference>
<evidence type="ECO:0000256" key="4">
    <source>
        <dbReference type="ARBA" id="ARBA00022475"/>
    </source>
</evidence>
<dbReference type="GO" id="GO:0003009">
    <property type="term" value="P:skeletal muscle contraction"/>
    <property type="evidence" value="ECO:0007669"/>
    <property type="project" value="TreeGrafter"/>
</dbReference>
<keyword evidence="8" id="KW-0472">Membrane</keyword>
<dbReference type="GO" id="GO:0005886">
    <property type="term" value="C:plasma membrane"/>
    <property type="evidence" value="ECO:0007669"/>
    <property type="project" value="UniProtKB-SubCell"/>
</dbReference>
<proteinExistence type="predicted"/>
<dbReference type="GO" id="GO:0008270">
    <property type="term" value="F:zinc ion binding"/>
    <property type="evidence" value="ECO:0007669"/>
    <property type="project" value="UniProtKB-KW"/>
</dbReference>
<dbReference type="InterPro" id="IPR036028">
    <property type="entry name" value="SH3-like_dom_sf"/>
</dbReference>
<evidence type="ECO:0000313" key="11">
    <source>
        <dbReference type="Proteomes" id="UP001488805"/>
    </source>
</evidence>
<keyword evidence="4" id="KW-1003">Cell membrane</keyword>
<evidence type="ECO:0000256" key="6">
    <source>
        <dbReference type="ARBA" id="ARBA00022737"/>
    </source>
</evidence>
<comment type="caution">
    <text evidence="10">The sequence shown here is derived from an EMBL/GenBank/DDBJ whole genome shotgun (WGS) entry which is preliminary data.</text>
</comment>
<dbReference type="InterPro" id="IPR039688">
    <property type="entry name" value="STAC1/2/3"/>
</dbReference>
<name>A0AAW1F2B2_ZOAVI</name>
<protein>
    <recommendedName>
        <fullName evidence="9">SH3 domain-containing protein</fullName>
    </recommendedName>
</protein>
<evidence type="ECO:0000256" key="8">
    <source>
        <dbReference type="ARBA" id="ARBA00023136"/>
    </source>
</evidence>
<keyword evidence="5" id="KW-0963">Cytoplasm</keyword>
<keyword evidence="3" id="KW-0728">SH3 domain</keyword>
<keyword evidence="7" id="KW-0863">Zinc-finger</keyword>
<dbReference type="PANTHER" id="PTHR15135:SF2">
    <property type="entry name" value="SH3 AND CYSTEINE-RICH DOMAIN-CONTAINING PROTEIN 3"/>
    <property type="match status" value="1"/>
</dbReference>
<accession>A0AAW1F2B2</accession>
<evidence type="ECO:0000256" key="5">
    <source>
        <dbReference type="ARBA" id="ARBA00022490"/>
    </source>
</evidence>
<dbReference type="AlphaFoldDB" id="A0AAW1F2B2"/>
<keyword evidence="7" id="KW-0862">Zinc</keyword>